<evidence type="ECO:0000259" key="1">
    <source>
        <dbReference type="Pfam" id="PF00535"/>
    </source>
</evidence>
<sequence length="336" mass="38061">MSVRCSIIIRCYNEAAHLPRLLYGISQQSMRDYEIIAVDSGSTDDTVRILAAHGVKILPLSPEAFSFGRSCNLGAGAARGEFLVFVSAHAYPVYQTWLDSLVAPFADPDVAVTYGKQRGNHLSSFSERQIFRAWYPSQDQTDQEHPFCNNANSAIRRDVWEALGFDESLTGLEDLDFARRAAQNGRRIVYAAAAEVIHVHEERPAAVRNRYRREAIAYRRMYPEARLTLWDFCRLYAGNVASDCRTAWSERVLPRHVKDILVFRLMQFWGAYRGSRQTEPVSDLLKKRFYYPAAPAPRPVRQAPPMPGGRVPYPERFDENSPCNASFCRGAGQDVS</sequence>
<proteinExistence type="predicted"/>
<evidence type="ECO:0000313" key="2">
    <source>
        <dbReference type="EMBL" id="KUG27244.1"/>
    </source>
</evidence>
<dbReference type="Pfam" id="PF00535">
    <property type="entry name" value="Glycos_transf_2"/>
    <property type="match status" value="1"/>
</dbReference>
<dbReference type="InterPro" id="IPR050834">
    <property type="entry name" value="Glycosyltransf_2"/>
</dbReference>
<feature type="domain" description="Glycosyltransferase 2-like" evidence="1">
    <location>
        <begin position="6"/>
        <end position="161"/>
    </location>
</feature>
<dbReference type="Gene3D" id="3.90.550.10">
    <property type="entry name" value="Spore Coat Polysaccharide Biosynthesis Protein SpsA, Chain A"/>
    <property type="match status" value="1"/>
</dbReference>
<accession>A0A0W8G2L1</accession>
<dbReference type="SUPFAM" id="SSF53448">
    <property type="entry name" value="Nucleotide-diphospho-sugar transferases"/>
    <property type="match status" value="1"/>
</dbReference>
<dbReference type="EMBL" id="LNQE01000347">
    <property type="protein sequence ID" value="KUG27244.1"/>
    <property type="molecule type" value="Genomic_DNA"/>
</dbReference>
<dbReference type="GO" id="GO:0044010">
    <property type="term" value="P:single-species biofilm formation"/>
    <property type="evidence" value="ECO:0007669"/>
    <property type="project" value="TreeGrafter"/>
</dbReference>
<dbReference type="InterPro" id="IPR029044">
    <property type="entry name" value="Nucleotide-diphossugar_trans"/>
</dbReference>
<organism evidence="2">
    <name type="scientific">hydrocarbon metagenome</name>
    <dbReference type="NCBI Taxonomy" id="938273"/>
    <lineage>
        <taxon>unclassified sequences</taxon>
        <taxon>metagenomes</taxon>
        <taxon>ecological metagenomes</taxon>
    </lineage>
</organism>
<dbReference type="AlphaFoldDB" id="A0A0W8G2L1"/>
<reference evidence="2" key="1">
    <citation type="journal article" date="2015" name="Proc. Natl. Acad. Sci. U.S.A.">
        <title>Networks of energetic and metabolic interactions define dynamics in microbial communities.</title>
        <authorList>
            <person name="Embree M."/>
            <person name="Liu J.K."/>
            <person name="Al-Bassam M.M."/>
            <person name="Zengler K."/>
        </authorList>
    </citation>
    <scope>NUCLEOTIDE SEQUENCE</scope>
</reference>
<dbReference type="CDD" id="cd00761">
    <property type="entry name" value="Glyco_tranf_GTA_type"/>
    <property type="match status" value="1"/>
</dbReference>
<gene>
    <name evidence="2" type="ORF">ASZ90_002914</name>
</gene>
<dbReference type="InterPro" id="IPR001173">
    <property type="entry name" value="Glyco_trans_2-like"/>
</dbReference>
<dbReference type="PANTHER" id="PTHR43685:SF13">
    <property type="entry name" value="O ANTIGEN BIOSYNTHESIS RHAMNOSYLTRANSFERASE RFBN"/>
    <property type="match status" value="1"/>
</dbReference>
<dbReference type="PANTHER" id="PTHR43685">
    <property type="entry name" value="GLYCOSYLTRANSFERASE"/>
    <property type="match status" value="1"/>
</dbReference>
<comment type="caution">
    <text evidence="2">The sequence shown here is derived from an EMBL/GenBank/DDBJ whole genome shotgun (WGS) entry which is preliminary data.</text>
</comment>
<protein>
    <recommendedName>
        <fullName evidence="1">Glycosyltransferase 2-like domain-containing protein</fullName>
    </recommendedName>
</protein>
<name>A0A0W8G2L1_9ZZZZ</name>